<keyword evidence="3" id="KW-0378">Hydrolase</keyword>
<dbReference type="Gene3D" id="3.40.50.1820">
    <property type="entry name" value="alpha/beta hydrolase"/>
    <property type="match status" value="1"/>
</dbReference>
<dbReference type="Pfam" id="PF12146">
    <property type="entry name" value="Hydrolase_4"/>
    <property type="match status" value="1"/>
</dbReference>
<dbReference type="InterPro" id="IPR052920">
    <property type="entry name" value="DNA-binding_regulatory"/>
</dbReference>
<dbReference type="Proteomes" id="UP001500782">
    <property type="component" value="Unassembled WGS sequence"/>
</dbReference>
<feature type="domain" description="Serine aminopeptidase S33" evidence="2">
    <location>
        <begin position="86"/>
        <end position="189"/>
    </location>
</feature>
<keyword evidence="1" id="KW-0812">Transmembrane</keyword>
<dbReference type="EMBL" id="BAAADJ010000064">
    <property type="protein sequence ID" value="GAA0346671.1"/>
    <property type="molecule type" value="Genomic_DNA"/>
</dbReference>
<protein>
    <submittedName>
        <fullName evidence="3">Alpha/beta hydrolase</fullName>
    </submittedName>
</protein>
<proteinExistence type="predicted"/>
<dbReference type="SUPFAM" id="SSF53474">
    <property type="entry name" value="alpha/beta-Hydrolases"/>
    <property type="match status" value="1"/>
</dbReference>
<evidence type="ECO:0000259" key="2">
    <source>
        <dbReference type="Pfam" id="PF12146"/>
    </source>
</evidence>
<reference evidence="4" key="1">
    <citation type="journal article" date="2019" name="Int. J. Syst. Evol. Microbiol.">
        <title>The Global Catalogue of Microorganisms (GCM) 10K type strain sequencing project: providing services to taxonomists for standard genome sequencing and annotation.</title>
        <authorList>
            <consortium name="The Broad Institute Genomics Platform"/>
            <consortium name="The Broad Institute Genome Sequencing Center for Infectious Disease"/>
            <person name="Wu L."/>
            <person name="Ma J."/>
        </authorList>
    </citation>
    <scope>NUCLEOTIDE SEQUENCE [LARGE SCALE GENOMIC DNA]</scope>
    <source>
        <strain evidence="4">JCM 9731</strain>
    </source>
</reference>
<evidence type="ECO:0000313" key="3">
    <source>
        <dbReference type="EMBL" id="GAA0346671.1"/>
    </source>
</evidence>
<organism evidence="3 4">
    <name type="scientific">Bacillus carboniphilus</name>
    <dbReference type="NCBI Taxonomy" id="86663"/>
    <lineage>
        <taxon>Bacteria</taxon>
        <taxon>Bacillati</taxon>
        <taxon>Bacillota</taxon>
        <taxon>Bacilli</taxon>
        <taxon>Bacillales</taxon>
        <taxon>Bacillaceae</taxon>
        <taxon>Bacillus</taxon>
    </lineage>
</organism>
<keyword evidence="1" id="KW-1133">Transmembrane helix</keyword>
<accession>A0ABP3GJK5</accession>
<dbReference type="PROSITE" id="PS51257">
    <property type="entry name" value="PROKAR_LIPOPROTEIN"/>
    <property type="match status" value="1"/>
</dbReference>
<dbReference type="InterPro" id="IPR029058">
    <property type="entry name" value="AB_hydrolase_fold"/>
</dbReference>
<feature type="transmembrane region" description="Helical" evidence="1">
    <location>
        <begin position="6"/>
        <end position="25"/>
    </location>
</feature>
<dbReference type="RefSeq" id="WP_343803643.1">
    <property type="nucleotide sequence ID" value="NZ_BAAADJ010000064.1"/>
</dbReference>
<dbReference type="PANTHER" id="PTHR43358">
    <property type="entry name" value="ALPHA/BETA-HYDROLASE"/>
    <property type="match status" value="1"/>
</dbReference>
<keyword evidence="4" id="KW-1185">Reference proteome</keyword>
<comment type="caution">
    <text evidence="3">The sequence shown here is derived from an EMBL/GenBank/DDBJ whole genome shotgun (WGS) entry which is preliminary data.</text>
</comment>
<gene>
    <name evidence="3" type="ORF">GCM10008967_41350</name>
</gene>
<dbReference type="PANTHER" id="PTHR43358:SF5">
    <property type="entry name" value="EXPORTED PROTEIN"/>
    <property type="match status" value="1"/>
</dbReference>
<keyword evidence="1" id="KW-0472">Membrane</keyword>
<sequence length="311" mass="35853">MKKRWKWFSAGAGFIGFLASCGLYFSNKIMYIRKKDEKDIFHRETTEERFDPVSFENLPKEEVWVPSPHGYSLHALLVTPHTTNRYMIFSHGVTESKTNMIKYMNIFLKKGFNALLYDQRRHGLSGGSNTSYGYFERHDLKAIVDWLKEKVGPSIQLGIFGESMGGATTILYAGTIEDGANFYVIDCPFSDFTEQLRIRLREDFKLPSFLLPYTDLFLKARAGYSMKDVTPIEAVKNIHNPVLFIHGQEDDFIPASMSKALYDAKPGEKDLYMPERGAHAEAYITNPEEYEERVYKFIERVLPDSNQDEII</sequence>
<dbReference type="GO" id="GO:0016787">
    <property type="term" value="F:hydrolase activity"/>
    <property type="evidence" value="ECO:0007669"/>
    <property type="project" value="UniProtKB-KW"/>
</dbReference>
<evidence type="ECO:0000313" key="4">
    <source>
        <dbReference type="Proteomes" id="UP001500782"/>
    </source>
</evidence>
<evidence type="ECO:0000256" key="1">
    <source>
        <dbReference type="SAM" id="Phobius"/>
    </source>
</evidence>
<dbReference type="InterPro" id="IPR022742">
    <property type="entry name" value="Hydrolase_4"/>
</dbReference>
<name>A0ABP3GJK5_9BACI</name>